<reference evidence="10" key="1">
    <citation type="journal article" date="2023" name="Mol. Phylogenet. Evol.">
        <title>Genome-scale phylogeny and comparative genomics of the fungal order Sordariales.</title>
        <authorList>
            <person name="Hensen N."/>
            <person name="Bonometti L."/>
            <person name="Westerberg I."/>
            <person name="Brannstrom I.O."/>
            <person name="Guillou S."/>
            <person name="Cros-Aarteil S."/>
            <person name="Calhoun S."/>
            <person name="Haridas S."/>
            <person name="Kuo A."/>
            <person name="Mondo S."/>
            <person name="Pangilinan J."/>
            <person name="Riley R."/>
            <person name="LaButti K."/>
            <person name="Andreopoulos B."/>
            <person name="Lipzen A."/>
            <person name="Chen C."/>
            <person name="Yan M."/>
            <person name="Daum C."/>
            <person name="Ng V."/>
            <person name="Clum A."/>
            <person name="Steindorff A."/>
            <person name="Ohm R.A."/>
            <person name="Martin F."/>
            <person name="Silar P."/>
            <person name="Natvig D.O."/>
            <person name="Lalanne C."/>
            <person name="Gautier V."/>
            <person name="Ament-Velasquez S.L."/>
            <person name="Kruys A."/>
            <person name="Hutchinson M.I."/>
            <person name="Powell A.J."/>
            <person name="Barry K."/>
            <person name="Miller A.N."/>
            <person name="Grigoriev I.V."/>
            <person name="Debuchy R."/>
            <person name="Gladieux P."/>
            <person name="Hiltunen Thoren M."/>
            <person name="Johannesson H."/>
        </authorList>
    </citation>
    <scope>NUCLEOTIDE SEQUENCE</scope>
    <source>
        <strain evidence="10">CBS 141.50</strain>
    </source>
</reference>
<feature type="domain" description="Peptidase M12B" evidence="9">
    <location>
        <begin position="281"/>
        <end position="497"/>
    </location>
</feature>
<organism evidence="10 11">
    <name type="scientific">Dichotomopilus funicola</name>
    <dbReference type="NCBI Taxonomy" id="1934379"/>
    <lineage>
        <taxon>Eukaryota</taxon>
        <taxon>Fungi</taxon>
        <taxon>Dikarya</taxon>
        <taxon>Ascomycota</taxon>
        <taxon>Pezizomycotina</taxon>
        <taxon>Sordariomycetes</taxon>
        <taxon>Sordariomycetidae</taxon>
        <taxon>Sordariales</taxon>
        <taxon>Chaetomiaceae</taxon>
        <taxon>Dichotomopilus</taxon>
    </lineage>
</organism>
<keyword evidence="1" id="KW-1015">Disulfide bond</keyword>
<feature type="binding site" evidence="4">
    <location>
        <position position="435"/>
    </location>
    <ligand>
        <name>Zn(2+)</name>
        <dbReference type="ChEBI" id="CHEBI:29105"/>
        <note>catalytic</note>
    </ligand>
</feature>
<keyword evidence="6" id="KW-1133">Transmembrane helix</keyword>
<evidence type="ECO:0000256" key="5">
    <source>
        <dbReference type="SAM" id="MobiDB-lite"/>
    </source>
</evidence>
<feature type="binding site" evidence="4">
    <location>
        <position position="431"/>
    </location>
    <ligand>
        <name>Zn(2+)</name>
        <dbReference type="ChEBI" id="CHEBI:29105"/>
        <note>catalytic</note>
    </ligand>
</feature>
<dbReference type="InterPro" id="IPR024079">
    <property type="entry name" value="MetalloPept_cat_dom_sf"/>
</dbReference>
<dbReference type="Pfam" id="PF01562">
    <property type="entry name" value="Pep_M12B_propep"/>
    <property type="match status" value="1"/>
</dbReference>
<dbReference type="GO" id="GO:0006508">
    <property type="term" value="P:proteolysis"/>
    <property type="evidence" value="ECO:0007669"/>
    <property type="project" value="InterPro"/>
</dbReference>
<comment type="caution">
    <text evidence="10">The sequence shown here is derived from an EMBL/GenBank/DDBJ whole genome shotgun (WGS) entry which is preliminary data.</text>
</comment>
<dbReference type="Proteomes" id="UP001302676">
    <property type="component" value="Unassembled WGS sequence"/>
</dbReference>
<keyword evidence="7" id="KW-0732">Signal</keyword>
<dbReference type="GO" id="GO:0046872">
    <property type="term" value="F:metal ion binding"/>
    <property type="evidence" value="ECO:0007669"/>
    <property type="project" value="UniProtKB-KW"/>
</dbReference>
<dbReference type="GO" id="GO:0004222">
    <property type="term" value="F:metalloendopeptidase activity"/>
    <property type="evidence" value="ECO:0007669"/>
    <property type="project" value="InterPro"/>
</dbReference>
<dbReference type="SUPFAM" id="SSF55486">
    <property type="entry name" value="Metalloproteases ('zincins'), catalytic domain"/>
    <property type="match status" value="1"/>
</dbReference>
<dbReference type="Pfam" id="PF00200">
    <property type="entry name" value="Disintegrin"/>
    <property type="match status" value="1"/>
</dbReference>
<evidence type="ECO:0000259" key="9">
    <source>
        <dbReference type="PROSITE" id="PS50215"/>
    </source>
</evidence>
<dbReference type="Gene3D" id="4.10.70.10">
    <property type="entry name" value="Disintegrin domain"/>
    <property type="match status" value="1"/>
</dbReference>
<protein>
    <recommendedName>
        <fullName evidence="3">Disintegrin and metalloproteinase domain-containing protein B</fullName>
    </recommendedName>
</protein>
<dbReference type="SMART" id="SM00050">
    <property type="entry name" value="DISIN"/>
    <property type="match status" value="1"/>
</dbReference>
<keyword evidence="11" id="KW-1185">Reference proteome</keyword>
<feature type="region of interest" description="Disordered" evidence="5">
    <location>
        <begin position="763"/>
        <end position="829"/>
    </location>
</feature>
<feature type="domain" description="Disintegrin" evidence="8">
    <location>
        <begin position="518"/>
        <end position="608"/>
    </location>
</feature>
<feature type="binding site" evidence="4">
    <location>
        <position position="441"/>
    </location>
    <ligand>
        <name>Zn(2+)</name>
        <dbReference type="ChEBI" id="CHEBI:29105"/>
        <note>catalytic</note>
    </ligand>
</feature>
<dbReference type="PANTHER" id="PTHR11905">
    <property type="entry name" value="ADAM A DISINTEGRIN AND METALLOPROTEASE DOMAIN"/>
    <property type="match status" value="1"/>
</dbReference>
<keyword evidence="6" id="KW-0472">Membrane</keyword>
<evidence type="ECO:0000256" key="4">
    <source>
        <dbReference type="PROSITE-ProRule" id="PRU00276"/>
    </source>
</evidence>
<keyword evidence="4" id="KW-0862">Zinc</keyword>
<feature type="transmembrane region" description="Helical" evidence="6">
    <location>
        <begin position="705"/>
        <end position="729"/>
    </location>
</feature>
<dbReference type="SMART" id="SM00608">
    <property type="entry name" value="ACR"/>
    <property type="match status" value="1"/>
</dbReference>
<evidence type="ECO:0000256" key="7">
    <source>
        <dbReference type="SAM" id="SignalP"/>
    </source>
</evidence>
<evidence type="ECO:0000256" key="6">
    <source>
        <dbReference type="SAM" id="Phobius"/>
    </source>
</evidence>
<accession>A0AAN6V422</accession>
<keyword evidence="6" id="KW-0812">Transmembrane</keyword>
<gene>
    <name evidence="10" type="ORF">C8A04DRAFT_11792</name>
</gene>
<dbReference type="Pfam" id="PF13688">
    <property type="entry name" value="Reprolysin_5"/>
    <property type="match status" value="1"/>
</dbReference>
<keyword evidence="4" id="KW-0479">Metal-binding</keyword>
<dbReference type="Gene3D" id="3.40.1620.60">
    <property type="match status" value="1"/>
</dbReference>
<evidence type="ECO:0000259" key="8">
    <source>
        <dbReference type="PROSITE" id="PS50214"/>
    </source>
</evidence>
<evidence type="ECO:0000256" key="2">
    <source>
        <dbReference type="ARBA" id="ARBA00056552"/>
    </source>
</evidence>
<comment type="function">
    <text evidence="2">Probable zinc protease.</text>
</comment>
<dbReference type="PANTHER" id="PTHR11905:SF159">
    <property type="entry name" value="ADAM METALLOPROTEASE"/>
    <property type="match status" value="1"/>
</dbReference>
<dbReference type="SUPFAM" id="SSF57552">
    <property type="entry name" value="Blood coagulation inhibitor (disintegrin)"/>
    <property type="match status" value="1"/>
</dbReference>
<name>A0AAN6V422_9PEZI</name>
<evidence type="ECO:0000313" key="10">
    <source>
        <dbReference type="EMBL" id="KAK4144041.1"/>
    </source>
</evidence>
<dbReference type="AlphaFoldDB" id="A0AAN6V422"/>
<dbReference type="InterPro" id="IPR036436">
    <property type="entry name" value="Disintegrin_dom_sf"/>
</dbReference>
<feature type="active site" evidence="4">
    <location>
        <position position="432"/>
    </location>
</feature>
<dbReference type="InterPro" id="IPR002870">
    <property type="entry name" value="Peptidase_M12B_N"/>
</dbReference>
<dbReference type="PROSITE" id="PS50214">
    <property type="entry name" value="DISINTEGRIN_2"/>
    <property type="match status" value="1"/>
</dbReference>
<dbReference type="PROSITE" id="PS50215">
    <property type="entry name" value="ADAM_MEPRO"/>
    <property type="match status" value="1"/>
</dbReference>
<dbReference type="EMBL" id="MU853580">
    <property type="protein sequence ID" value="KAK4144041.1"/>
    <property type="molecule type" value="Genomic_DNA"/>
</dbReference>
<dbReference type="InterPro" id="IPR001762">
    <property type="entry name" value="Disintegrin_dom"/>
</dbReference>
<feature type="compositionally biased region" description="Gly residues" evidence="5">
    <location>
        <begin position="766"/>
        <end position="781"/>
    </location>
</feature>
<dbReference type="InterPro" id="IPR034028">
    <property type="entry name" value="ZnMc_ADAM_fungal"/>
</dbReference>
<sequence length="829" mass="87148">MIFSKAFAAVVTAAGLLVQDAIAHSVKRNPLSSIARIEDAVIQTPSHRVHAHSSFDVSFVISTTQQKIRLALEPNHDILGPDATIHYLAADGSVRESKPIDRRGHRIFKGESFVRREGESGWTHVGWSRINVHRDGDHPVFDGVFTINGNHHHVQTTTAYRRSSLSGDPDLDDVFSDDDNDDEYMVLWRDTDVSSGHPDLKRDLGERAATCGSDTLEHNRFENNIVYRSFEGAAAPDTSSWQISPRALFGRQVDTVPGSNGAGVNLQNSIGSTAGCPTTRKVALVGIATDCEYTNAMGTTDDAVTKNVLQVINAASQLYESTFNISLALANLTISEPDCPSTPPAGAQWNRPCTDSATVDTRLSLFSEWRGQWKDGNAFWTLLSMCGTGSTVGLAWLGAVCQEGASTRGNETSASANVVVHTPTEWLVFAHETGHTFGAVHDCEAGTCTDGSVDKQECCPLSTGTCDAKAQFIMNPSTGNGITSFSPCSIGNICSFLGRTPNKFACLSSNSGVTTFTGAQCGNGIVEHGEDCDCGGEAGCAGNACCDANTCKFTTGSVCDPTNQECCTDQCGFATNGTICRASTGACDPQETCSGASAGCPADVTAPDGQSCGDNGLQCASGRCTSRDQQCSTFMGADTTSSCSSSGCVLSCHSSKLGPNQCYNLNQYFLDGTPCEGGGRCSNGNCAGTSLGQQILDWINNNKQISIPVICIAGGLVLLVILSCVWSCFSRCCRRSKPAAVPPGGASRRSGWGGGNPYFGAAAIPRGGGGRGGGPGPGRGYGPERGRGGGAYSPVPEQEMVGGAPPPYPPAQGQDGRWEPMRTRSFRYA</sequence>
<dbReference type="RefSeq" id="XP_062637412.1">
    <property type="nucleotide sequence ID" value="XM_062777092.1"/>
</dbReference>
<dbReference type="InterPro" id="IPR001590">
    <property type="entry name" value="Peptidase_M12B"/>
</dbReference>
<proteinExistence type="predicted"/>
<dbReference type="Gene3D" id="3.40.390.10">
    <property type="entry name" value="Collagenase (Catalytic Domain)"/>
    <property type="match status" value="1"/>
</dbReference>
<evidence type="ECO:0000256" key="1">
    <source>
        <dbReference type="ARBA" id="ARBA00023157"/>
    </source>
</evidence>
<dbReference type="FunFam" id="4.10.70.10:FF:000003">
    <property type="entry name" value="Disintegrin and metalloproteinase domain-containing protein 17"/>
    <property type="match status" value="1"/>
</dbReference>
<dbReference type="InterPro" id="IPR006586">
    <property type="entry name" value="ADAM_Cys-rich"/>
</dbReference>
<feature type="chain" id="PRO_5043021792" description="Disintegrin and metalloproteinase domain-containing protein B" evidence="7">
    <location>
        <begin position="24"/>
        <end position="829"/>
    </location>
</feature>
<reference evidence="10" key="2">
    <citation type="submission" date="2023-05" db="EMBL/GenBank/DDBJ databases">
        <authorList>
            <consortium name="Lawrence Berkeley National Laboratory"/>
            <person name="Steindorff A."/>
            <person name="Hensen N."/>
            <person name="Bonometti L."/>
            <person name="Westerberg I."/>
            <person name="Brannstrom I.O."/>
            <person name="Guillou S."/>
            <person name="Cros-Aarteil S."/>
            <person name="Calhoun S."/>
            <person name="Haridas S."/>
            <person name="Kuo A."/>
            <person name="Mondo S."/>
            <person name="Pangilinan J."/>
            <person name="Riley R."/>
            <person name="Labutti K."/>
            <person name="Andreopoulos B."/>
            <person name="Lipzen A."/>
            <person name="Chen C."/>
            <person name="Yanf M."/>
            <person name="Daum C."/>
            <person name="Ng V."/>
            <person name="Clum A."/>
            <person name="Ohm R."/>
            <person name="Martin F."/>
            <person name="Silar P."/>
            <person name="Natvig D."/>
            <person name="Lalanne C."/>
            <person name="Gautier V."/>
            <person name="Ament-Velasquez S.L."/>
            <person name="Kruys A."/>
            <person name="Hutchinson M.I."/>
            <person name="Powell A.J."/>
            <person name="Barry K."/>
            <person name="Miller A.N."/>
            <person name="Grigoriev I.V."/>
            <person name="Debuchy R."/>
            <person name="Gladieux P."/>
            <person name="Thoren M.H."/>
            <person name="Johannesson H."/>
        </authorList>
    </citation>
    <scope>NUCLEOTIDE SEQUENCE</scope>
    <source>
        <strain evidence="10">CBS 141.50</strain>
    </source>
</reference>
<evidence type="ECO:0000256" key="3">
    <source>
        <dbReference type="ARBA" id="ARBA00074021"/>
    </source>
</evidence>
<feature type="signal peptide" evidence="7">
    <location>
        <begin position="1"/>
        <end position="23"/>
    </location>
</feature>
<dbReference type="GeneID" id="87813705"/>
<comment type="caution">
    <text evidence="4">Lacks conserved residue(s) required for the propagation of feature annotation.</text>
</comment>
<dbReference type="CDD" id="cd04271">
    <property type="entry name" value="ZnMc_ADAM_fungal"/>
    <property type="match status" value="1"/>
</dbReference>
<evidence type="ECO:0000313" key="11">
    <source>
        <dbReference type="Proteomes" id="UP001302676"/>
    </source>
</evidence>